<dbReference type="AlphaFoldDB" id="A0A448WY70"/>
<reference evidence="1" key="1">
    <citation type="submission" date="2018-11" db="EMBL/GenBank/DDBJ databases">
        <authorList>
            <consortium name="Pathogen Informatics"/>
        </authorList>
    </citation>
    <scope>NUCLEOTIDE SEQUENCE</scope>
</reference>
<organism evidence="1 2">
    <name type="scientific">Protopolystoma xenopodis</name>
    <dbReference type="NCBI Taxonomy" id="117903"/>
    <lineage>
        <taxon>Eukaryota</taxon>
        <taxon>Metazoa</taxon>
        <taxon>Spiralia</taxon>
        <taxon>Lophotrochozoa</taxon>
        <taxon>Platyhelminthes</taxon>
        <taxon>Monogenea</taxon>
        <taxon>Polyopisthocotylea</taxon>
        <taxon>Polystomatidea</taxon>
        <taxon>Polystomatidae</taxon>
        <taxon>Protopolystoma</taxon>
    </lineage>
</organism>
<gene>
    <name evidence="1" type="ORF">PXEA_LOCUS16641</name>
</gene>
<sequence>MQVIANGIVETVADATAYFRSTLLFASYPRIQSFAESDLTDDTCRRLQPECSAVAYDVPFIAGSEPVKFESGTYSSAFTAVFQIRFTFWGLSLSLLIHLN</sequence>
<dbReference type="EMBL" id="CAAALY010060588">
    <property type="protein sequence ID" value="VEL23201.1"/>
    <property type="molecule type" value="Genomic_DNA"/>
</dbReference>
<accession>A0A448WY70</accession>
<name>A0A448WY70_9PLAT</name>
<evidence type="ECO:0000313" key="1">
    <source>
        <dbReference type="EMBL" id="VEL23201.1"/>
    </source>
</evidence>
<protein>
    <submittedName>
        <fullName evidence="1">Uncharacterized protein</fullName>
    </submittedName>
</protein>
<proteinExistence type="predicted"/>
<comment type="caution">
    <text evidence="1">The sequence shown here is derived from an EMBL/GenBank/DDBJ whole genome shotgun (WGS) entry which is preliminary data.</text>
</comment>
<keyword evidence="2" id="KW-1185">Reference proteome</keyword>
<dbReference type="Proteomes" id="UP000784294">
    <property type="component" value="Unassembled WGS sequence"/>
</dbReference>
<evidence type="ECO:0000313" key="2">
    <source>
        <dbReference type="Proteomes" id="UP000784294"/>
    </source>
</evidence>